<dbReference type="InterPro" id="IPR035848">
    <property type="entry name" value="SH3BP2"/>
</dbReference>
<sequence>ANVGTSIQVDSTARGSAAAWAILPVLLLAMAGAGGYLMWRNWQLKNQKSMNFDNPGGLPCKPGIPKPAPPQFKPPLPSAKSKQGTHLQRASPDGQSFRSLGDESPNEHKRKRNLLKHGGGGEESDEDYENVQLPDSVFIDSTETSFVEKLFREGPVPPQDGLYGIRNSGTKTTKVLVVWDVSINKARNYRLFEEGDCIFLEAELTFPNLPSLIEHYYSHPLPQHGSLCLQKPYSL</sequence>
<proteinExistence type="predicted"/>
<gene>
    <name evidence="3" type="ORF">MMEN_LOCUS3864</name>
</gene>
<evidence type="ECO:0000313" key="3">
    <source>
        <dbReference type="EMBL" id="CAG5867063.1"/>
    </source>
</evidence>
<comment type="caution">
    <text evidence="3">The sequence shown here is derived from an EMBL/GenBank/DDBJ whole genome shotgun (WGS) entry which is preliminary data.</text>
</comment>
<dbReference type="GO" id="GO:0007165">
    <property type="term" value="P:signal transduction"/>
    <property type="evidence" value="ECO:0007669"/>
    <property type="project" value="InterPro"/>
</dbReference>
<dbReference type="PANTHER" id="PTHR15126">
    <property type="entry name" value="SH3-BINDING"/>
    <property type="match status" value="1"/>
</dbReference>
<evidence type="ECO:0000256" key="2">
    <source>
        <dbReference type="SAM" id="Phobius"/>
    </source>
</evidence>
<name>A0A8S4AEV3_9TELE</name>
<feature type="compositionally biased region" description="Pro residues" evidence="1">
    <location>
        <begin position="62"/>
        <end position="77"/>
    </location>
</feature>
<dbReference type="Gene3D" id="3.30.505.10">
    <property type="entry name" value="SH2 domain"/>
    <property type="match status" value="1"/>
</dbReference>
<feature type="compositionally biased region" description="Polar residues" evidence="1">
    <location>
        <begin position="80"/>
        <end position="98"/>
    </location>
</feature>
<dbReference type="FunFam" id="3.30.505.10:FF:000043">
    <property type="entry name" value="SH3 domain binding protein 2"/>
    <property type="match status" value="1"/>
</dbReference>
<dbReference type="Proteomes" id="UP000677803">
    <property type="component" value="Unassembled WGS sequence"/>
</dbReference>
<keyword evidence="2" id="KW-0812">Transmembrane</keyword>
<accession>A0A8S4AEV3</accession>
<evidence type="ECO:0000256" key="1">
    <source>
        <dbReference type="SAM" id="MobiDB-lite"/>
    </source>
</evidence>
<dbReference type="GO" id="GO:0017124">
    <property type="term" value="F:SH3 domain binding"/>
    <property type="evidence" value="ECO:0007669"/>
    <property type="project" value="TreeGrafter"/>
</dbReference>
<feature type="region of interest" description="Disordered" evidence="1">
    <location>
        <begin position="53"/>
        <end position="128"/>
    </location>
</feature>
<keyword evidence="2" id="KW-0472">Membrane</keyword>
<keyword evidence="2" id="KW-1133">Transmembrane helix</keyword>
<dbReference type="SUPFAM" id="SSF55550">
    <property type="entry name" value="SH2 domain"/>
    <property type="match status" value="1"/>
</dbReference>
<dbReference type="EMBL" id="CAJRST010003335">
    <property type="protein sequence ID" value="CAG5867063.1"/>
    <property type="molecule type" value="Genomic_DNA"/>
</dbReference>
<evidence type="ECO:0000313" key="4">
    <source>
        <dbReference type="Proteomes" id="UP000677803"/>
    </source>
</evidence>
<reference evidence="3" key="1">
    <citation type="submission" date="2021-05" db="EMBL/GenBank/DDBJ databases">
        <authorList>
            <person name="Tigano A."/>
        </authorList>
    </citation>
    <scope>NUCLEOTIDE SEQUENCE</scope>
</reference>
<dbReference type="InterPro" id="IPR036860">
    <property type="entry name" value="SH2_dom_sf"/>
</dbReference>
<dbReference type="AlphaFoldDB" id="A0A8S4AEV3"/>
<protein>
    <submittedName>
        <fullName evidence="3">(Atlantic silverside) hypothetical protein</fullName>
    </submittedName>
</protein>
<organism evidence="3 4">
    <name type="scientific">Menidia menidia</name>
    <name type="common">Atlantic silverside</name>
    <dbReference type="NCBI Taxonomy" id="238744"/>
    <lineage>
        <taxon>Eukaryota</taxon>
        <taxon>Metazoa</taxon>
        <taxon>Chordata</taxon>
        <taxon>Craniata</taxon>
        <taxon>Vertebrata</taxon>
        <taxon>Euteleostomi</taxon>
        <taxon>Actinopterygii</taxon>
        <taxon>Neopterygii</taxon>
        <taxon>Teleostei</taxon>
        <taxon>Neoteleostei</taxon>
        <taxon>Acanthomorphata</taxon>
        <taxon>Ovalentaria</taxon>
        <taxon>Atherinomorphae</taxon>
        <taxon>Atheriniformes</taxon>
        <taxon>Atherinopsidae</taxon>
        <taxon>Menidiinae</taxon>
        <taxon>Menidia</taxon>
    </lineage>
</organism>
<feature type="transmembrane region" description="Helical" evidence="2">
    <location>
        <begin position="17"/>
        <end position="39"/>
    </location>
</feature>
<feature type="non-terminal residue" evidence="3">
    <location>
        <position position="1"/>
    </location>
</feature>
<dbReference type="OrthoDB" id="10254483at2759"/>
<dbReference type="PANTHER" id="PTHR15126:SF4">
    <property type="entry name" value="SH3 DOMAIN-BINDING PROTEIN 2"/>
    <property type="match status" value="1"/>
</dbReference>
<keyword evidence="4" id="KW-1185">Reference proteome</keyword>